<protein>
    <recommendedName>
        <fullName evidence="4">TIR domain-containing protein</fullName>
    </recommendedName>
</protein>
<evidence type="ECO:0000313" key="2">
    <source>
        <dbReference type="EMBL" id="KAF4665763.1"/>
    </source>
</evidence>
<name>A0A7J6M2F3_PERCH</name>
<keyword evidence="1" id="KW-1133">Transmembrane helix</keyword>
<evidence type="ECO:0000313" key="3">
    <source>
        <dbReference type="Proteomes" id="UP000591131"/>
    </source>
</evidence>
<comment type="caution">
    <text evidence="2">The sequence shown here is derived from an EMBL/GenBank/DDBJ whole genome shotgun (WGS) entry which is preliminary data.</text>
</comment>
<evidence type="ECO:0008006" key="4">
    <source>
        <dbReference type="Google" id="ProtNLM"/>
    </source>
</evidence>
<dbReference type="AlphaFoldDB" id="A0A7J6M2F3"/>
<keyword evidence="3" id="KW-1185">Reference proteome</keyword>
<feature type="transmembrane region" description="Helical" evidence="1">
    <location>
        <begin position="106"/>
        <end position="126"/>
    </location>
</feature>
<dbReference type="EMBL" id="JAAPAO010000252">
    <property type="protein sequence ID" value="KAF4665763.1"/>
    <property type="molecule type" value="Genomic_DNA"/>
</dbReference>
<dbReference type="SUPFAM" id="SSF52200">
    <property type="entry name" value="Toll/Interleukin receptor TIR domain"/>
    <property type="match status" value="1"/>
</dbReference>
<dbReference type="InterPro" id="IPR035897">
    <property type="entry name" value="Toll_tir_struct_dom_sf"/>
</dbReference>
<reference evidence="2 3" key="1">
    <citation type="submission" date="2020-04" db="EMBL/GenBank/DDBJ databases">
        <title>Perkinsus chesapeaki whole genome sequence.</title>
        <authorList>
            <person name="Bogema D.R."/>
        </authorList>
    </citation>
    <scope>NUCLEOTIDE SEQUENCE [LARGE SCALE GENOMIC DNA]</scope>
    <source>
        <strain evidence="2">ATCC PRA-425</strain>
    </source>
</reference>
<keyword evidence="1" id="KW-0812">Transmembrane</keyword>
<evidence type="ECO:0000256" key="1">
    <source>
        <dbReference type="SAM" id="Phobius"/>
    </source>
</evidence>
<gene>
    <name evidence="2" type="ORF">FOL47_004441</name>
</gene>
<dbReference type="Proteomes" id="UP000591131">
    <property type="component" value="Unassembled WGS sequence"/>
</dbReference>
<dbReference type="Gene3D" id="3.40.50.10140">
    <property type="entry name" value="Toll/interleukin-1 receptor homology (TIR) domain"/>
    <property type="match status" value="1"/>
</dbReference>
<organism evidence="2 3">
    <name type="scientific">Perkinsus chesapeaki</name>
    <name type="common">Clam parasite</name>
    <name type="synonym">Perkinsus andrewsi</name>
    <dbReference type="NCBI Taxonomy" id="330153"/>
    <lineage>
        <taxon>Eukaryota</taxon>
        <taxon>Sar</taxon>
        <taxon>Alveolata</taxon>
        <taxon>Perkinsozoa</taxon>
        <taxon>Perkinsea</taxon>
        <taxon>Perkinsida</taxon>
        <taxon>Perkinsidae</taxon>
        <taxon>Perkinsus</taxon>
    </lineage>
</organism>
<feature type="transmembrane region" description="Helical" evidence="1">
    <location>
        <begin position="325"/>
        <end position="345"/>
    </location>
</feature>
<keyword evidence="1" id="KW-0472">Membrane</keyword>
<sequence>MSPDSMNGTAGTSQFNEPLRGCPLSSLIWDASLLRNSEDYVAAYNTSTPVSSVDIFLSHAWSDSGWWKQAALLTCCSSAMPYKVMVTSSIVAAWLCWYISYDLYRLLVLLIGIFSFIGSTITLSLFKHRNTTVFLDKCCINQSDFAAKKRGISRLSDYLRVSNKLVVLWTPSYLDRLWCVYELAVFMRTHDKKDVIILNLRHVKLCLWLMVIKLLDIVSFYAFQAYFGRQFHPSGYGSWICIVTSILVGHQAFGCFEDWIIFSSKLNSFSVSDAKCTSPDDYTKLKDLITELYGSEDHFAARVRGLCLNSADEKPAPLWLLSRDSLRICSVAYTVYLLSLVVLLYRYSTFTKERQLQQRKYLP</sequence>
<dbReference type="OrthoDB" id="412152at2759"/>
<accession>A0A7J6M2F3</accession>
<feature type="transmembrane region" description="Helical" evidence="1">
    <location>
        <begin position="205"/>
        <end position="227"/>
    </location>
</feature>
<proteinExistence type="predicted"/>
<feature type="transmembrane region" description="Helical" evidence="1">
    <location>
        <begin position="82"/>
        <end position="100"/>
    </location>
</feature>